<dbReference type="InterPro" id="IPR036812">
    <property type="entry name" value="NAD(P)_OxRdtase_dom_sf"/>
</dbReference>
<keyword evidence="4" id="KW-1185">Reference proteome</keyword>
<dbReference type="Gramene" id="ESW22085">
    <property type="protein sequence ID" value="ESW22085"/>
    <property type="gene ID" value="PHAVU_005G125800g"/>
</dbReference>
<name>V7BYH2_PHAVU</name>
<feature type="compositionally biased region" description="Low complexity" evidence="1">
    <location>
        <begin position="137"/>
        <end position="153"/>
    </location>
</feature>
<dbReference type="PANTHER" id="PTHR43147:SF2">
    <property type="entry name" value="NADP-DEPENDENT OXIDOREDUCTASE DOMAIN-CONTAINING PROTEIN"/>
    <property type="match status" value="1"/>
</dbReference>
<evidence type="ECO:0000313" key="4">
    <source>
        <dbReference type="Proteomes" id="UP000000226"/>
    </source>
</evidence>
<dbReference type="STRING" id="3885.V7BYH2"/>
<dbReference type="SUPFAM" id="SSF51430">
    <property type="entry name" value="NAD(P)-linked oxidoreductase"/>
    <property type="match status" value="2"/>
</dbReference>
<evidence type="ECO:0000259" key="2">
    <source>
        <dbReference type="Pfam" id="PF00248"/>
    </source>
</evidence>
<dbReference type="Gene3D" id="3.20.20.100">
    <property type="entry name" value="NADP-dependent oxidoreductase domain"/>
    <property type="match status" value="1"/>
</dbReference>
<gene>
    <name evidence="3" type="ORF">PHAVU_005G125800g</name>
</gene>
<dbReference type="CDD" id="cd19101">
    <property type="entry name" value="AKR_unchar"/>
    <property type="match status" value="1"/>
</dbReference>
<feature type="compositionally biased region" description="Polar residues" evidence="1">
    <location>
        <begin position="162"/>
        <end position="179"/>
    </location>
</feature>
<evidence type="ECO:0000313" key="3">
    <source>
        <dbReference type="EMBL" id="ESW22085.1"/>
    </source>
</evidence>
<dbReference type="Pfam" id="PF00248">
    <property type="entry name" value="Aldo_ket_red"/>
    <property type="match status" value="1"/>
</dbReference>
<dbReference type="eggNOG" id="KOG1575">
    <property type="taxonomic scope" value="Eukaryota"/>
</dbReference>
<organism evidence="3 4">
    <name type="scientific">Phaseolus vulgaris</name>
    <name type="common">Kidney bean</name>
    <name type="synonym">French bean</name>
    <dbReference type="NCBI Taxonomy" id="3885"/>
    <lineage>
        <taxon>Eukaryota</taxon>
        <taxon>Viridiplantae</taxon>
        <taxon>Streptophyta</taxon>
        <taxon>Embryophyta</taxon>
        <taxon>Tracheophyta</taxon>
        <taxon>Spermatophyta</taxon>
        <taxon>Magnoliopsida</taxon>
        <taxon>eudicotyledons</taxon>
        <taxon>Gunneridae</taxon>
        <taxon>Pentapetalae</taxon>
        <taxon>rosids</taxon>
        <taxon>fabids</taxon>
        <taxon>Fabales</taxon>
        <taxon>Fabaceae</taxon>
        <taxon>Papilionoideae</taxon>
        <taxon>50 kb inversion clade</taxon>
        <taxon>NPAAA clade</taxon>
        <taxon>indigoferoid/millettioid clade</taxon>
        <taxon>Phaseoleae</taxon>
        <taxon>Phaseolus</taxon>
    </lineage>
</organism>
<sequence length="864" mass="94528">MAAIVSHHHRIFSTTTRLKSATRDSRRRRIGANSVRCADVSTATSENRRVTVSNRKDSLEICRVLNGMWQTSGGWGRIDRDDAVEAMLRYADAGLSTFDMADHSNQMPDSHHHHSHVSSPPEPFLCDLSVGAHSHHSSSPSPSPASADSPPHSNAIVMVSPPDSQDSVSHTAPGNTSTPAFCDQPRVAREGDVDAGTPGFVDFCKGSEFVDLGMGSVLGLSEVQLTQEMGVNECSHGARRDVLGEIRDGRFDKVAVFDRELSEMDESPGKKPKLSEGDLGIDSSGGCVEVQSQKVKEGVGNCERNLVSEEEKISDENHCSAENLETLVGNFGLCESEKVVCIIEGSKSSDGAVEDSGVEKKSDEEGVLRVLPPSMRGPLKMSGVEFGNSRLKNAASESPSKRGPLKMSGVEFGNSRLKNAASESECLKNAAARESECLKNAAASGGEFGNSREKKNVFDVLRALSDISNEGEENLDDFSLIELLRHSLGKFTFSPNGTPTRRGIVVTQKYRHLRPFQCVYTQDNRSTVVKNGNDSLDICRVVNGMWQTSGGWGRIDRDNAVDAMLKYADAGLTTFDMADIYGPAEDLYGIFINRVRRERPPELLEQVRGLTKWVPPPVKMTASYVKDSINVSRKRMDVESLDMLQFHWWDYSNPGYLDALKHLTDLKEEGKIKTVALTNFDTERLQIILENEIPVVSNQVQHSLVDMRPQQRMAELCQHTGVKLITYGTVMGGLLSEKFLDTNIAIPFAGPAINTPSLQKYKRMVDAWGGWNLFQGLLRTLKQVASKHGVSIATVAVKYILDQPAVGGSMVGVRLGLSEHIQDANAIFSLALDEDDVGSIREATAKGKDLLKVIGDCGDEYRRA</sequence>
<dbReference type="AlphaFoldDB" id="V7BYH2"/>
<feature type="domain" description="NADP-dependent oxidoreductase" evidence="2">
    <location>
        <begin position="541"/>
        <end position="843"/>
    </location>
</feature>
<dbReference type="OrthoDB" id="48988at2759"/>
<dbReference type="EMBL" id="CM002292">
    <property type="protein sequence ID" value="ESW22085.1"/>
    <property type="molecule type" value="Genomic_DNA"/>
</dbReference>
<dbReference type="Proteomes" id="UP000000226">
    <property type="component" value="Chromosome 5"/>
</dbReference>
<accession>V7BYH2</accession>
<evidence type="ECO:0000256" key="1">
    <source>
        <dbReference type="SAM" id="MobiDB-lite"/>
    </source>
</evidence>
<proteinExistence type="predicted"/>
<feature type="region of interest" description="Disordered" evidence="1">
    <location>
        <begin position="101"/>
        <end position="183"/>
    </location>
</feature>
<protein>
    <recommendedName>
        <fullName evidence="2">NADP-dependent oxidoreductase domain-containing protein</fullName>
    </recommendedName>
</protein>
<dbReference type="InterPro" id="IPR023210">
    <property type="entry name" value="NADP_OxRdtase_dom"/>
</dbReference>
<dbReference type="PANTHER" id="PTHR43147">
    <property type="entry name" value="PROTEIN TAS"/>
    <property type="match status" value="1"/>
</dbReference>
<reference evidence="4" key="1">
    <citation type="journal article" date="2014" name="Nat. Genet.">
        <title>A reference genome for common bean and genome-wide analysis of dual domestications.</title>
        <authorList>
            <person name="Schmutz J."/>
            <person name="McClean P.E."/>
            <person name="Mamidi S."/>
            <person name="Wu G.A."/>
            <person name="Cannon S.B."/>
            <person name="Grimwood J."/>
            <person name="Jenkins J."/>
            <person name="Shu S."/>
            <person name="Song Q."/>
            <person name="Chavarro C."/>
            <person name="Torres-Torres M."/>
            <person name="Geffroy V."/>
            <person name="Moghaddam S.M."/>
            <person name="Gao D."/>
            <person name="Abernathy B."/>
            <person name="Barry K."/>
            <person name="Blair M."/>
            <person name="Brick M.A."/>
            <person name="Chovatia M."/>
            <person name="Gepts P."/>
            <person name="Goodstein D.M."/>
            <person name="Gonzales M."/>
            <person name="Hellsten U."/>
            <person name="Hyten D.L."/>
            <person name="Jia G."/>
            <person name="Kelly J.D."/>
            <person name="Kudrna D."/>
            <person name="Lee R."/>
            <person name="Richard M.M."/>
            <person name="Miklas P.N."/>
            <person name="Osorno J.M."/>
            <person name="Rodrigues J."/>
            <person name="Thareau V."/>
            <person name="Urrea C.A."/>
            <person name="Wang M."/>
            <person name="Yu Y."/>
            <person name="Zhang M."/>
            <person name="Wing R.A."/>
            <person name="Cregan P.B."/>
            <person name="Rokhsar D.S."/>
            <person name="Jackson S.A."/>
        </authorList>
    </citation>
    <scope>NUCLEOTIDE SEQUENCE [LARGE SCALE GENOMIC DNA]</scope>
    <source>
        <strain evidence="4">cv. G19833</strain>
    </source>
</reference>